<proteinExistence type="predicted"/>
<dbReference type="AlphaFoldDB" id="S4PCC1"/>
<name>S4PCC1_9NEOP</name>
<reference evidence="1" key="2">
    <citation type="submission" date="2013-05" db="EMBL/GenBank/DDBJ databases">
        <authorList>
            <person name="Carter J.-M."/>
            <person name="Baker S.C."/>
            <person name="Pink R."/>
            <person name="Carter D.R.F."/>
            <person name="Collins A."/>
            <person name="Tomlin J."/>
            <person name="Gibbs M."/>
            <person name="Breuker C.J."/>
        </authorList>
    </citation>
    <scope>NUCLEOTIDE SEQUENCE</scope>
    <source>
        <tissue evidence="1">Ovary</tissue>
    </source>
</reference>
<accession>S4PCC1</accession>
<reference evidence="1" key="1">
    <citation type="journal article" date="2013" name="BMC Genomics">
        <title>Unscrambling butterfly oogenesis.</title>
        <authorList>
            <person name="Carter J.M."/>
            <person name="Baker S.C."/>
            <person name="Pink R."/>
            <person name="Carter D.R."/>
            <person name="Collins A."/>
            <person name="Tomlin J."/>
            <person name="Gibbs M."/>
            <person name="Breuker C.J."/>
        </authorList>
    </citation>
    <scope>NUCLEOTIDE SEQUENCE</scope>
    <source>
        <tissue evidence="1">Ovary</tissue>
    </source>
</reference>
<organism evidence="1">
    <name type="scientific">Pararge aegeria</name>
    <name type="common">speckled wood butterfly</name>
    <dbReference type="NCBI Taxonomy" id="116150"/>
    <lineage>
        <taxon>Eukaryota</taxon>
        <taxon>Metazoa</taxon>
        <taxon>Ecdysozoa</taxon>
        <taxon>Arthropoda</taxon>
        <taxon>Hexapoda</taxon>
        <taxon>Insecta</taxon>
        <taxon>Pterygota</taxon>
        <taxon>Neoptera</taxon>
        <taxon>Endopterygota</taxon>
        <taxon>Lepidoptera</taxon>
        <taxon>Glossata</taxon>
        <taxon>Ditrysia</taxon>
        <taxon>Papilionoidea</taxon>
        <taxon>Nymphalidae</taxon>
        <taxon>Satyrinae</taxon>
        <taxon>Satyrini</taxon>
        <taxon>Parargina</taxon>
        <taxon>Pararge</taxon>
    </lineage>
</organism>
<protein>
    <submittedName>
        <fullName evidence="1">Uncharacterized protein</fullName>
    </submittedName>
</protein>
<dbReference type="EMBL" id="GAIX01007940">
    <property type="protein sequence ID" value="JAA84620.1"/>
    <property type="molecule type" value="Transcribed_RNA"/>
</dbReference>
<evidence type="ECO:0000313" key="1">
    <source>
        <dbReference type="EMBL" id="JAA84620.1"/>
    </source>
</evidence>
<sequence length="75" mass="8858">MRQSAHTGAMASHIFWFSISFHIILRRWHTRHTNKYYIHMYYYVIRRTTGRDSSSISSEKISTPKSAFGHIRIAG</sequence>